<feature type="compositionally biased region" description="Polar residues" evidence="2">
    <location>
        <begin position="1"/>
        <end position="11"/>
    </location>
</feature>
<proteinExistence type="predicted"/>
<name>A0AAW1HVZ7_POPJA</name>
<evidence type="ECO:0000313" key="4">
    <source>
        <dbReference type="Proteomes" id="UP001458880"/>
    </source>
</evidence>
<dbReference type="AlphaFoldDB" id="A0AAW1HVZ7"/>
<dbReference type="EMBL" id="JASPKY010000887">
    <property type="protein sequence ID" value="KAK9680531.1"/>
    <property type="molecule type" value="Genomic_DNA"/>
</dbReference>
<sequence length="201" mass="22958">MIKTSNVITRSQKTRNPPKNKDIEKGSTSAKCNTSYISITCAEEKEENTENNLLQELRDKLAETNYQLQELREQNAQEVKKIECYKKKCSNQDDTIKNLHQVIGELSGRLNNTVNDGHTQTEPLLVCEKGNQTNVEISHDNDTIATKVINITVEENSSDFKLENRERTSYNTEKQHKPKSNVVMRVNCKRKASINPGKSLY</sequence>
<dbReference type="Proteomes" id="UP001458880">
    <property type="component" value="Unassembled WGS sequence"/>
</dbReference>
<comment type="caution">
    <text evidence="3">The sequence shown here is derived from an EMBL/GenBank/DDBJ whole genome shotgun (WGS) entry which is preliminary data.</text>
</comment>
<accession>A0AAW1HVZ7</accession>
<feature type="region of interest" description="Disordered" evidence="2">
    <location>
        <begin position="1"/>
        <end position="27"/>
    </location>
</feature>
<evidence type="ECO:0000313" key="3">
    <source>
        <dbReference type="EMBL" id="KAK9680531.1"/>
    </source>
</evidence>
<evidence type="ECO:0000256" key="2">
    <source>
        <dbReference type="SAM" id="MobiDB-lite"/>
    </source>
</evidence>
<gene>
    <name evidence="3" type="ORF">QE152_g39020</name>
</gene>
<organism evidence="3 4">
    <name type="scientific">Popillia japonica</name>
    <name type="common">Japanese beetle</name>
    <dbReference type="NCBI Taxonomy" id="7064"/>
    <lineage>
        <taxon>Eukaryota</taxon>
        <taxon>Metazoa</taxon>
        <taxon>Ecdysozoa</taxon>
        <taxon>Arthropoda</taxon>
        <taxon>Hexapoda</taxon>
        <taxon>Insecta</taxon>
        <taxon>Pterygota</taxon>
        <taxon>Neoptera</taxon>
        <taxon>Endopterygota</taxon>
        <taxon>Coleoptera</taxon>
        <taxon>Polyphaga</taxon>
        <taxon>Scarabaeiformia</taxon>
        <taxon>Scarabaeidae</taxon>
        <taxon>Rutelinae</taxon>
        <taxon>Popillia</taxon>
    </lineage>
</organism>
<keyword evidence="4" id="KW-1185">Reference proteome</keyword>
<evidence type="ECO:0000256" key="1">
    <source>
        <dbReference type="SAM" id="Coils"/>
    </source>
</evidence>
<reference evidence="3 4" key="1">
    <citation type="journal article" date="2024" name="BMC Genomics">
        <title>De novo assembly and annotation of Popillia japonica's genome with initial clues to its potential as an invasive pest.</title>
        <authorList>
            <person name="Cucini C."/>
            <person name="Boschi S."/>
            <person name="Funari R."/>
            <person name="Cardaioli E."/>
            <person name="Iannotti N."/>
            <person name="Marturano G."/>
            <person name="Paoli F."/>
            <person name="Bruttini M."/>
            <person name="Carapelli A."/>
            <person name="Frati F."/>
            <person name="Nardi F."/>
        </authorList>
    </citation>
    <scope>NUCLEOTIDE SEQUENCE [LARGE SCALE GENOMIC DNA]</scope>
    <source>
        <strain evidence="3">DMR45628</strain>
    </source>
</reference>
<keyword evidence="1" id="KW-0175">Coiled coil</keyword>
<protein>
    <submittedName>
        <fullName evidence="3">Uncharacterized protein</fullName>
    </submittedName>
</protein>
<feature type="coiled-coil region" evidence="1">
    <location>
        <begin position="54"/>
        <end position="88"/>
    </location>
</feature>